<dbReference type="SMART" id="SM00829">
    <property type="entry name" value="PKS_ER"/>
    <property type="match status" value="1"/>
</dbReference>
<feature type="domain" description="Enoyl reductase (ER)" evidence="7">
    <location>
        <begin position="15"/>
        <end position="338"/>
    </location>
</feature>
<organism evidence="8 9">
    <name type="scientific">Occultella aeris</name>
    <dbReference type="NCBI Taxonomy" id="2761496"/>
    <lineage>
        <taxon>Bacteria</taxon>
        <taxon>Bacillati</taxon>
        <taxon>Actinomycetota</taxon>
        <taxon>Actinomycetes</taxon>
        <taxon>Micrococcales</taxon>
        <taxon>Ruaniaceae</taxon>
        <taxon>Occultella</taxon>
    </lineage>
</organism>
<evidence type="ECO:0000313" key="9">
    <source>
        <dbReference type="Proteomes" id="UP000419743"/>
    </source>
</evidence>
<evidence type="ECO:0000256" key="5">
    <source>
        <dbReference type="ARBA" id="ARBA00023002"/>
    </source>
</evidence>
<evidence type="ECO:0000256" key="6">
    <source>
        <dbReference type="RuleBase" id="RU361277"/>
    </source>
</evidence>
<dbReference type="InterPro" id="IPR036291">
    <property type="entry name" value="NAD(P)-bd_dom_sf"/>
</dbReference>
<dbReference type="AlphaFoldDB" id="A0A7M4DNY1"/>
<dbReference type="InterPro" id="IPR013149">
    <property type="entry name" value="ADH-like_C"/>
</dbReference>
<dbReference type="PROSITE" id="PS00059">
    <property type="entry name" value="ADH_ZINC"/>
    <property type="match status" value="1"/>
</dbReference>
<dbReference type="InterPro" id="IPR002328">
    <property type="entry name" value="ADH_Zn_CS"/>
</dbReference>
<evidence type="ECO:0000259" key="7">
    <source>
        <dbReference type="SMART" id="SM00829"/>
    </source>
</evidence>
<gene>
    <name evidence="8" type="primary">tdh_3</name>
    <name evidence="8" type="ORF">HALOF300_03862</name>
</gene>
<proteinExistence type="inferred from homology"/>
<dbReference type="SUPFAM" id="SSF51735">
    <property type="entry name" value="NAD(P)-binding Rossmann-fold domains"/>
    <property type="match status" value="1"/>
</dbReference>
<dbReference type="Proteomes" id="UP000419743">
    <property type="component" value="Unassembled WGS sequence"/>
</dbReference>
<evidence type="ECO:0000256" key="3">
    <source>
        <dbReference type="ARBA" id="ARBA00022723"/>
    </source>
</evidence>
<comment type="caution">
    <text evidence="8">The sequence shown here is derived from an EMBL/GenBank/DDBJ whole genome shotgun (WGS) entry which is preliminary data.</text>
</comment>
<dbReference type="GO" id="GO:0008270">
    <property type="term" value="F:zinc ion binding"/>
    <property type="evidence" value="ECO:0007669"/>
    <property type="project" value="InterPro"/>
</dbReference>
<keyword evidence="5 8" id="KW-0560">Oxidoreductase</keyword>
<keyword evidence="3 6" id="KW-0479">Metal-binding</keyword>
<sequence>MPTTVPAQMRALVLADFGNLLLEDRPTPVPAPGEVLVRIVATGICGSDLHGYTGENGRRQPGQVMGHETVGVVAALGDGATGHALGDVVVLNPNLACGTCARCLEGNAHICARRRVIGVDPAISSAFADYLAAPAANLVPFAGDVAVGALVEPLAVGYHAALRGGVDADSRVLVLGGGPIGQAVAIACRRLGAASVLVSEPHPARRTLVAQLGFAVVDPGTEDVHEAAGTIDVTIDAVGVSATLATALAATSAGGTVVLVGMGAPTVELPAYAISTAERTLVGAFCYAPAHFADTAAWAAGAVAELAPLISRTVGPEQAQAAFAGLADGSDSASKILVAFAPDLLN</sequence>
<protein>
    <submittedName>
        <fullName evidence="8">L-threonine 3-dehydrogenase</fullName>
        <ecNumber evidence="8">1.1.1.103</ecNumber>
    </submittedName>
</protein>
<reference evidence="8 9" key="1">
    <citation type="submission" date="2019-11" db="EMBL/GenBank/DDBJ databases">
        <authorList>
            <person name="Criscuolo A."/>
        </authorList>
    </citation>
    <scope>NUCLEOTIDE SEQUENCE [LARGE SCALE GENOMIC DNA]</scope>
    <source>
        <strain evidence="8">CIP111667</strain>
    </source>
</reference>
<dbReference type="InterPro" id="IPR020843">
    <property type="entry name" value="ER"/>
</dbReference>
<name>A0A7M4DNY1_9MICO</name>
<accession>A0A7M4DNY1</accession>
<dbReference type="Pfam" id="PF00107">
    <property type="entry name" value="ADH_zinc_N"/>
    <property type="match status" value="1"/>
</dbReference>
<dbReference type="EMBL" id="CACRYJ010000057">
    <property type="protein sequence ID" value="VZO39167.1"/>
    <property type="molecule type" value="Genomic_DNA"/>
</dbReference>
<keyword evidence="9" id="KW-1185">Reference proteome</keyword>
<evidence type="ECO:0000256" key="4">
    <source>
        <dbReference type="ARBA" id="ARBA00022833"/>
    </source>
</evidence>
<keyword evidence="4 6" id="KW-0862">Zinc</keyword>
<dbReference type="InterPro" id="IPR013154">
    <property type="entry name" value="ADH-like_N"/>
</dbReference>
<dbReference type="InterPro" id="IPR011032">
    <property type="entry name" value="GroES-like_sf"/>
</dbReference>
<evidence type="ECO:0000313" key="8">
    <source>
        <dbReference type="EMBL" id="VZO39167.1"/>
    </source>
</evidence>
<dbReference type="Gene3D" id="3.40.50.720">
    <property type="entry name" value="NAD(P)-binding Rossmann-like Domain"/>
    <property type="match status" value="1"/>
</dbReference>
<dbReference type="Pfam" id="PF08240">
    <property type="entry name" value="ADH_N"/>
    <property type="match status" value="1"/>
</dbReference>
<comment type="similarity">
    <text evidence="2 6">Belongs to the zinc-containing alcohol dehydrogenase family.</text>
</comment>
<evidence type="ECO:0000256" key="2">
    <source>
        <dbReference type="ARBA" id="ARBA00008072"/>
    </source>
</evidence>
<dbReference type="EC" id="1.1.1.103" evidence="8"/>
<comment type="cofactor">
    <cofactor evidence="1 6">
        <name>Zn(2+)</name>
        <dbReference type="ChEBI" id="CHEBI:29105"/>
    </cofactor>
</comment>
<dbReference type="Gene3D" id="3.90.180.10">
    <property type="entry name" value="Medium-chain alcohol dehydrogenases, catalytic domain"/>
    <property type="match status" value="1"/>
</dbReference>
<dbReference type="RefSeq" id="WP_231955608.1">
    <property type="nucleotide sequence ID" value="NZ_CACRYJ010000057.1"/>
</dbReference>
<dbReference type="GO" id="GO:0008743">
    <property type="term" value="F:L-threonine 3-dehydrogenase activity"/>
    <property type="evidence" value="ECO:0007669"/>
    <property type="project" value="UniProtKB-EC"/>
</dbReference>
<dbReference type="SUPFAM" id="SSF50129">
    <property type="entry name" value="GroES-like"/>
    <property type="match status" value="1"/>
</dbReference>
<evidence type="ECO:0000256" key="1">
    <source>
        <dbReference type="ARBA" id="ARBA00001947"/>
    </source>
</evidence>
<dbReference type="PANTHER" id="PTHR43161">
    <property type="entry name" value="SORBITOL DEHYDROGENASE"/>
    <property type="match status" value="1"/>
</dbReference>